<accession>A0AAV6WAN7</accession>
<dbReference type="EMBL" id="WHWC01000017">
    <property type="protein sequence ID" value="KAG8365765.1"/>
    <property type="molecule type" value="Genomic_DNA"/>
</dbReference>
<feature type="compositionally biased region" description="Basic and acidic residues" evidence="2">
    <location>
        <begin position="142"/>
        <end position="151"/>
    </location>
</feature>
<organism evidence="4 5">
    <name type="scientific">Buddleja alternifolia</name>
    <dbReference type="NCBI Taxonomy" id="168488"/>
    <lineage>
        <taxon>Eukaryota</taxon>
        <taxon>Viridiplantae</taxon>
        <taxon>Streptophyta</taxon>
        <taxon>Embryophyta</taxon>
        <taxon>Tracheophyta</taxon>
        <taxon>Spermatophyta</taxon>
        <taxon>Magnoliopsida</taxon>
        <taxon>eudicotyledons</taxon>
        <taxon>Gunneridae</taxon>
        <taxon>Pentapetalae</taxon>
        <taxon>asterids</taxon>
        <taxon>lamiids</taxon>
        <taxon>Lamiales</taxon>
        <taxon>Scrophulariaceae</taxon>
        <taxon>Buddlejeae</taxon>
        <taxon>Buddleja</taxon>
    </lineage>
</organism>
<dbReference type="GO" id="GO:0005634">
    <property type="term" value="C:nucleus"/>
    <property type="evidence" value="ECO:0007669"/>
    <property type="project" value="TreeGrafter"/>
</dbReference>
<comment type="similarity">
    <text evidence="1">Belongs to the GeBP family.</text>
</comment>
<evidence type="ECO:0000313" key="4">
    <source>
        <dbReference type="EMBL" id="KAG8365765.1"/>
    </source>
</evidence>
<gene>
    <name evidence="4" type="ORF">BUALT_Bualt17G0005900</name>
</gene>
<evidence type="ECO:0000259" key="3">
    <source>
        <dbReference type="Pfam" id="PF04504"/>
    </source>
</evidence>
<proteinExistence type="inferred from homology"/>
<feature type="compositionally biased region" description="Acidic residues" evidence="2">
    <location>
        <begin position="13"/>
        <end position="38"/>
    </location>
</feature>
<evidence type="ECO:0000313" key="5">
    <source>
        <dbReference type="Proteomes" id="UP000826271"/>
    </source>
</evidence>
<dbReference type="PANTHER" id="PTHR31662:SF33">
    <property type="entry name" value="DNA-BINDING STOREKEEPER PROTEIN TRANSCRIPTIONAL REGULATOR-LIKE PROTEIN"/>
    <property type="match status" value="1"/>
</dbReference>
<comment type="caution">
    <text evidence="4">The sequence shown here is derived from an EMBL/GenBank/DDBJ whole genome shotgun (WGS) entry which is preliminary data.</text>
</comment>
<dbReference type="PANTHER" id="PTHR31662">
    <property type="entry name" value="BNAANNG10740D PROTEIN-RELATED"/>
    <property type="match status" value="1"/>
</dbReference>
<protein>
    <recommendedName>
        <fullName evidence="3">Glabrous enhancer-binding protein-like DBD domain-containing protein</fullName>
    </recommendedName>
</protein>
<feature type="compositionally biased region" description="Basic and acidic residues" evidence="2">
    <location>
        <begin position="1"/>
        <end position="12"/>
    </location>
</feature>
<dbReference type="AlphaFoldDB" id="A0AAV6WAN7"/>
<name>A0AAV6WAN7_9LAMI</name>
<feature type="region of interest" description="Disordered" evidence="2">
    <location>
        <begin position="1"/>
        <end position="81"/>
    </location>
</feature>
<evidence type="ECO:0000256" key="1">
    <source>
        <dbReference type="ARBA" id="ARBA00010820"/>
    </source>
</evidence>
<evidence type="ECO:0000256" key="2">
    <source>
        <dbReference type="SAM" id="MobiDB-lite"/>
    </source>
</evidence>
<sequence length="279" mass="32166">MAKNGEAEKPLESESESESEVEEEEEDSSEEEEEDSSEEQTHVAKKPSSDSLGPAPIVKSDGGRSKSKKADPAAKSHFQRRVWSEKDEMEVLKGMIDINYATKKTDLNAFHELIKTNLHVDVSRTQLRDKIRKLKRKYMKNKSKEEKEGKHNRTSFSNAHEHRAYELSKKVWGDGGGNENENENEKETEAKEIVMNVEKQRLLAAPTTTMTVDATVVGRIHRFGMMELLFETETEEEEEEKAWKKLRMEEIDAHHKLLELKRAQSKLVFDRLLNSKEDH</sequence>
<feature type="domain" description="Glabrous enhancer-binding protein-like DBD" evidence="3">
    <location>
        <begin position="80"/>
        <end position="173"/>
    </location>
</feature>
<dbReference type="InterPro" id="IPR007592">
    <property type="entry name" value="GEBP"/>
</dbReference>
<dbReference type="InterPro" id="IPR053932">
    <property type="entry name" value="GeBP-like_DBD"/>
</dbReference>
<dbReference type="Proteomes" id="UP000826271">
    <property type="component" value="Unassembled WGS sequence"/>
</dbReference>
<reference evidence="4" key="1">
    <citation type="submission" date="2019-10" db="EMBL/GenBank/DDBJ databases">
        <authorList>
            <person name="Zhang R."/>
            <person name="Pan Y."/>
            <person name="Wang J."/>
            <person name="Ma R."/>
            <person name="Yu S."/>
        </authorList>
    </citation>
    <scope>NUCLEOTIDE SEQUENCE</scope>
    <source>
        <strain evidence="4">LA-IB0</strain>
        <tissue evidence="4">Leaf</tissue>
    </source>
</reference>
<dbReference type="GO" id="GO:0006355">
    <property type="term" value="P:regulation of DNA-templated transcription"/>
    <property type="evidence" value="ECO:0007669"/>
    <property type="project" value="InterPro"/>
</dbReference>
<feature type="region of interest" description="Disordered" evidence="2">
    <location>
        <begin position="139"/>
        <end position="160"/>
    </location>
</feature>
<dbReference type="Pfam" id="PF04504">
    <property type="entry name" value="GeBP-like_DBD"/>
    <property type="match status" value="1"/>
</dbReference>
<keyword evidence="5" id="KW-1185">Reference proteome</keyword>
<feature type="compositionally biased region" description="Basic and acidic residues" evidence="2">
    <location>
        <begin position="61"/>
        <end position="74"/>
    </location>
</feature>